<keyword evidence="5 14" id="KW-0052">Apoplast</keyword>
<evidence type="ECO:0000256" key="11">
    <source>
        <dbReference type="PIRSR" id="PIRSR601929-1"/>
    </source>
</evidence>
<evidence type="ECO:0000256" key="3">
    <source>
        <dbReference type="ARBA" id="ARBA00007456"/>
    </source>
</evidence>
<evidence type="ECO:0000313" key="16">
    <source>
        <dbReference type="EMBL" id="CAL4984654.1"/>
    </source>
</evidence>
<gene>
    <name evidence="18" type="ORF">URODEC1_LOCUS119154</name>
    <name evidence="16" type="ORF">URODEC1_LOCUS57590</name>
    <name evidence="17" type="ORF">URODEC1_LOCUS59216</name>
</gene>
<dbReference type="Gene3D" id="2.60.120.10">
    <property type="entry name" value="Jelly Rolls"/>
    <property type="match status" value="1"/>
</dbReference>
<dbReference type="InterPro" id="IPR001929">
    <property type="entry name" value="Germin"/>
</dbReference>
<evidence type="ECO:0000256" key="8">
    <source>
        <dbReference type="ARBA" id="ARBA00022729"/>
    </source>
</evidence>
<dbReference type="GO" id="GO:0030145">
    <property type="term" value="F:manganese ion binding"/>
    <property type="evidence" value="ECO:0007669"/>
    <property type="project" value="UniProtKB-UniRule"/>
</dbReference>
<dbReference type="InterPro" id="IPR011051">
    <property type="entry name" value="RmlC_Cupin_sf"/>
</dbReference>
<evidence type="ECO:0000256" key="2">
    <source>
        <dbReference type="ARBA" id="ARBA00004271"/>
    </source>
</evidence>
<feature type="signal peptide" evidence="14">
    <location>
        <begin position="1"/>
        <end position="28"/>
    </location>
</feature>
<evidence type="ECO:0000259" key="15">
    <source>
        <dbReference type="SMART" id="SM00835"/>
    </source>
</evidence>
<evidence type="ECO:0000256" key="6">
    <source>
        <dbReference type="ARBA" id="ARBA00022525"/>
    </source>
</evidence>
<dbReference type="InterPro" id="IPR006045">
    <property type="entry name" value="Cupin_1"/>
</dbReference>
<protein>
    <recommendedName>
        <fullName evidence="14">Germin-like protein</fullName>
    </recommendedName>
</protein>
<evidence type="ECO:0000256" key="14">
    <source>
        <dbReference type="RuleBase" id="RU366015"/>
    </source>
</evidence>
<feature type="binding site" evidence="11">
    <location>
        <position position="119"/>
    </location>
    <ligand>
        <name>oxalate</name>
        <dbReference type="ChEBI" id="CHEBI:30623"/>
    </ligand>
</feature>
<keyword evidence="10 11" id="KW-0464">Manganese</keyword>
<comment type="function">
    <text evidence="1">May play a role in plant defense. Probably has no oxalate oxidase activity even if the active site is conserved.</text>
</comment>
<dbReference type="GO" id="GO:0048046">
    <property type="term" value="C:apoplast"/>
    <property type="evidence" value="ECO:0007669"/>
    <property type="project" value="UniProtKB-SubCell"/>
</dbReference>
<keyword evidence="8 14" id="KW-0732">Signal</keyword>
<feature type="binding site" evidence="12">
    <location>
        <position position="159"/>
    </location>
    <ligand>
        <name>Mn(2+)</name>
        <dbReference type="ChEBI" id="CHEBI:29035"/>
    </ligand>
</feature>
<feature type="binding site" evidence="12">
    <location>
        <position position="119"/>
    </location>
    <ligand>
        <name>Mn(2+)</name>
        <dbReference type="ChEBI" id="CHEBI:29035"/>
    </ligand>
</feature>
<dbReference type="Proteomes" id="UP001497457">
    <property type="component" value="Chromosome 22rd"/>
</dbReference>
<dbReference type="EMBL" id="OZ075133">
    <property type="protein sequence ID" value="CAL4988359.1"/>
    <property type="molecule type" value="Genomic_DNA"/>
</dbReference>
<evidence type="ECO:0000256" key="12">
    <source>
        <dbReference type="PIRSR" id="PIRSR601929-2"/>
    </source>
</evidence>
<dbReference type="SUPFAM" id="SSF51182">
    <property type="entry name" value="RmlC-like cupins"/>
    <property type="match status" value="1"/>
</dbReference>
<feature type="binding site" evidence="12">
    <location>
        <position position="112"/>
    </location>
    <ligand>
        <name>Mn(2+)</name>
        <dbReference type="ChEBI" id="CHEBI:29035"/>
    </ligand>
</feature>
<dbReference type="CDD" id="cd02241">
    <property type="entry name" value="cupin_OxOx"/>
    <property type="match status" value="1"/>
</dbReference>
<dbReference type="Proteomes" id="UP001497457">
    <property type="component" value="Chromosome 23rd"/>
</dbReference>
<evidence type="ECO:0000256" key="5">
    <source>
        <dbReference type="ARBA" id="ARBA00022523"/>
    </source>
</evidence>
<dbReference type="EMBL" id="OZ075132">
    <property type="protein sequence ID" value="CAL4984654.1"/>
    <property type="molecule type" value="Genomic_DNA"/>
</dbReference>
<proteinExistence type="inferred from homology"/>
<feature type="disulfide bond" evidence="13">
    <location>
        <begin position="34"/>
        <end position="49"/>
    </location>
</feature>
<evidence type="ECO:0000313" key="17">
    <source>
        <dbReference type="EMBL" id="CAL4988359.1"/>
    </source>
</evidence>
<evidence type="ECO:0000313" key="19">
    <source>
        <dbReference type="Proteomes" id="UP001497457"/>
    </source>
</evidence>
<evidence type="ECO:0000256" key="4">
    <source>
        <dbReference type="ARBA" id="ARBA00011268"/>
    </source>
</evidence>
<comment type="subcellular location">
    <subcellularLocation>
        <location evidence="2 14">Secreted</location>
        <location evidence="2 14">Extracellular space</location>
        <location evidence="2 14">Apoplast</location>
    </subcellularLocation>
</comment>
<feature type="binding site" evidence="12">
    <location>
        <position position="114"/>
    </location>
    <ligand>
        <name>Mn(2+)</name>
        <dbReference type="ChEBI" id="CHEBI:29035"/>
    </ligand>
</feature>
<keyword evidence="19" id="KW-1185">Reference proteome</keyword>
<dbReference type="EMBL" id="CAXIPR030000205">
    <property type="protein sequence ID" value="CAM0145440.1"/>
    <property type="molecule type" value="Genomic_DNA"/>
</dbReference>
<evidence type="ECO:0000313" key="18">
    <source>
        <dbReference type="EMBL" id="CAM0145440.1"/>
    </source>
</evidence>
<evidence type="ECO:0000256" key="10">
    <source>
        <dbReference type="ARBA" id="ARBA00023211"/>
    </source>
</evidence>
<evidence type="ECO:0000256" key="7">
    <source>
        <dbReference type="ARBA" id="ARBA00022723"/>
    </source>
</evidence>
<dbReference type="FunFam" id="2.60.120.10:FF:000047">
    <property type="entry name" value="Auxin-binding protein ABP19a"/>
    <property type="match status" value="1"/>
</dbReference>
<keyword evidence="6 14" id="KW-0964">Secreted</keyword>
<evidence type="ECO:0000256" key="1">
    <source>
        <dbReference type="ARBA" id="ARBA00003629"/>
    </source>
</evidence>
<comment type="similarity">
    <text evidence="3 14">Belongs to the germin family.</text>
</comment>
<dbReference type="SMART" id="SM00835">
    <property type="entry name" value="Cupin_1"/>
    <property type="match status" value="1"/>
</dbReference>
<dbReference type="PANTHER" id="PTHR31238">
    <property type="entry name" value="GERMIN-LIKE PROTEIN SUBFAMILY 3 MEMBER 3"/>
    <property type="match status" value="1"/>
</dbReference>
<reference evidence="18 19" key="1">
    <citation type="submission" date="2024-10" db="EMBL/GenBank/DDBJ databases">
        <authorList>
            <person name="Ryan C."/>
        </authorList>
    </citation>
    <scope>NUCLEOTIDE SEQUENCE [LARGE SCALE GENOMIC DNA]</scope>
</reference>
<dbReference type="PRINTS" id="PR00325">
    <property type="entry name" value="GERMIN"/>
</dbReference>
<dbReference type="Proteomes" id="UP001497457">
    <property type="component" value="Unassembled WGS sequence"/>
</dbReference>
<feature type="binding site" evidence="11">
    <location>
        <position position="114"/>
    </location>
    <ligand>
        <name>oxalate</name>
        <dbReference type="ChEBI" id="CHEBI:30623"/>
    </ligand>
</feature>
<feature type="chain" id="PRO_5044523539" description="Germin-like protein" evidence="14">
    <location>
        <begin position="29"/>
        <end position="221"/>
    </location>
</feature>
<dbReference type="AlphaFoldDB" id="A0ABC9GS52"/>
<dbReference type="PROSITE" id="PS00725">
    <property type="entry name" value="GERMIN"/>
    <property type="match status" value="1"/>
</dbReference>
<name>A0ABC9GS52_9POAL</name>
<feature type="domain" description="Cupin type-1" evidence="15">
    <location>
        <begin position="65"/>
        <end position="211"/>
    </location>
</feature>
<dbReference type="InterPro" id="IPR014710">
    <property type="entry name" value="RmlC-like_jellyroll"/>
</dbReference>
<sequence>MDRKAELLLLAVVLVLLLLSLLPFSSLSLNQDFCIADLAAIYTPAGYPCKPPMFVTADDFYYGGLAGSSGPPLKPSNVALGSATVAEFPGVNGLAISAARMDITPGGAVPLHSHPGGTELVYVLEGSLVSGFVSATLNKVYAKTLRKGDLMVLPQGQLHFQYGVGNTTAVIISAFNSANPGAQVMDYALFANDLPAEVVSKVTNLDELQVVKLKALFGGSG</sequence>
<keyword evidence="9 13" id="KW-1015">Disulfide bond</keyword>
<organism evidence="18 19">
    <name type="scientific">Urochloa decumbens</name>
    <dbReference type="NCBI Taxonomy" id="240449"/>
    <lineage>
        <taxon>Eukaryota</taxon>
        <taxon>Viridiplantae</taxon>
        <taxon>Streptophyta</taxon>
        <taxon>Embryophyta</taxon>
        <taxon>Tracheophyta</taxon>
        <taxon>Spermatophyta</taxon>
        <taxon>Magnoliopsida</taxon>
        <taxon>Liliopsida</taxon>
        <taxon>Poales</taxon>
        <taxon>Poaceae</taxon>
        <taxon>PACMAD clade</taxon>
        <taxon>Panicoideae</taxon>
        <taxon>Panicodae</taxon>
        <taxon>Paniceae</taxon>
        <taxon>Melinidinae</taxon>
        <taxon>Urochloa</taxon>
    </lineage>
</organism>
<dbReference type="InterPro" id="IPR019780">
    <property type="entry name" value="Germin_Mn-BS"/>
</dbReference>
<evidence type="ECO:0000256" key="13">
    <source>
        <dbReference type="PIRSR" id="PIRSR601929-3"/>
    </source>
</evidence>
<comment type="subunit">
    <text evidence="4">Oligomer (believed to be a pentamer but probably hexamer).</text>
</comment>
<keyword evidence="7 11" id="KW-0479">Metal-binding</keyword>
<dbReference type="Pfam" id="PF00190">
    <property type="entry name" value="Cupin_1"/>
    <property type="match status" value="1"/>
</dbReference>
<evidence type="ECO:0000256" key="9">
    <source>
        <dbReference type="ARBA" id="ARBA00023157"/>
    </source>
</evidence>
<accession>A0ABC9GS52</accession>